<organism evidence="1 2">
    <name type="scientific">Xylaria arbuscula</name>
    <dbReference type="NCBI Taxonomy" id="114810"/>
    <lineage>
        <taxon>Eukaryota</taxon>
        <taxon>Fungi</taxon>
        <taxon>Dikarya</taxon>
        <taxon>Ascomycota</taxon>
        <taxon>Pezizomycotina</taxon>
        <taxon>Sordariomycetes</taxon>
        <taxon>Xylariomycetidae</taxon>
        <taxon>Xylariales</taxon>
        <taxon>Xylariaceae</taxon>
        <taxon>Xylaria</taxon>
    </lineage>
</organism>
<evidence type="ECO:0000313" key="2">
    <source>
        <dbReference type="Proteomes" id="UP001148614"/>
    </source>
</evidence>
<comment type="caution">
    <text evidence="1">The sequence shown here is derived from an EMBL/GenBank/DDBJ whole genome shotgun (WGS) entry which is preliminary data.</text>
</comment>
<dbReference type="EMBL" id="JANPWZ010000012">
    <property type="protein sequence ID" value="KAJ3580352.1"/>
    <property type="molecule type" value="Genomic_DNA"/>
</dbReference>
<evidence type="ECO:0000313" key="1">
    <source>
        <dbReference type="EMBL" id="KAJ3580352.1"/>
    </source>
</evidence>
<keyword evidence="2" id="KW-1185">Reference proteome</keyword>
<proteinExistence type="predicted"/>
<name>A0A9W8NPK4_9PEZI</name>
<dbReference type="AlphaFoldDB" id="A0A9W8NPK4"/>
<accession>A0A9W8NPK4</accession>
<gene>
    <name evidence="1" type="ORF">NPX13_g211</name>
</gene>
<sequence length="131" mass="14883">MGQGLDSYSNSSKVSGHQPFIIGVQPTLAEALIKSLIEARECLDRYIRLEKDEEFNPVVQPMLEDKQQHFFDVRAWFAAPILTEGEDMDLKGLQSLPFIGATWNLGSGMNGTVEERKRVKRFRQLLLSYGH</sequence>
<reference evidence="1" key="1">
    <citation type="submission" date="2022-07" db="EMBL/GenBank/DDBJ databases">
        <title>Genome Sequence of Xylaria arbuscula.</title>
        <authorList>
            <person name="Buettner E."/>
        </authorList>
    </citation>
    <scope>NUCLEOTIDE SEQUENCE</scope>
    <source>
        <strain evidence="1">VT107</strain>
    </source>
</reference>
<dbReference type="Proteomes" id="UP001148614">
    <property type="component" value="Unassembled WGS sequence"/>
</dbReference>
<dbReference type="VEuPathDB" id="FungiDB:F4678DRAFT_386658"/>
<protein>
    <submittedName>
        <fullName evidence="1">Uncharacterized protein</fullName>
    </submittedName>
</protein>